<keyword evidence="2" id="KW-1185">Reference proteome</keyword>
<proteinExistence type="predicted"/>
<gene>
    <name evidence="1" type="ORF">DEO72_LG8g2320</name>
</gene>
<dbReference type="AlphaFoldDB" id="A0A4D6MWN0"/>
<sequence length="70" mass="8182">MKIADRIDFLVEMWMVGLHVGAEIPISYFDVTRYDVGVWTDVKSRKYRTLKGFFVLVLQIHTSTVSKPLY</sequence>
<reference evidence="1 2" key="1">
    <citation type="submission" date="2019-04" db="EMBL/GenBank/DDBJ databases">
        <title>An improved genome assembly and genetic linkage map for asparagus bean, Vigna unguiculata ssp. sesquipedialis.</title>
        <authorList>
            <person name="Xia Q."/>
            <person name="Zhang R."/>
            <person name="Dong Y."/>
        </authorList>
    </citation>
    <scope>NUCLEOTIDE SEQUENCE [LARGE SCALE GENOMIC DNA]</scope>
    <source>
        <tissue evidence="1">Leaf</tissue>
    </source>
</reference>
<protein>
    <submittedName>
        <fullName evidence="1">Uncharacterized protein</fullName>
    </submittedName>
</protein>
<accession>A0A4D6MWN0</accession>
<evidence type="ECO:0000313" key="1">
    <source>
        <dbReference type="EMBL" id="QCE04285.1"/>
    </source>
</evidence>
<dbReference type="EMBL" id="CP039352">
    <property type="protein sequence ID" value="QCE04285.1"/>
    <property type="molecule type" value="Genomic_DNA"/>
</dbReference>
<dbReference type="Proteomes" id="UP000501690">
    <property type="component" value="Linkage Group LG8"/>
</dbReference>
<name>A0A4D6MWN0_VIGUN</name>
<evidence type="ECO:0000313" key="2">
    <source>
        <dbReference type="Proteomes" id="UP000501690"/>
    </source>
</evidence>
<organism evidence="1 2">
    <name type="scientific">Vigna unguiculata</name>
    <name type="common">Cowpea</name>
    <dbReference type="NCBI Taxonomy" id="3917"/>
    <lineage>
        <taxon>Eukaryota</taxon>
        <taxon>Viridiplantae</taxon>
        <taxon>Streptophyta</taxon>
        <taxon>Embryophyta</taxon>
        <taxon>Tracheophyta</taxon>
        <taxon>Spermatophyta</taxon>
        <taxon>Magnoliopsida</taxon>
        <taxon>eudicotyledons</taxon>
        <taxon>Gunneridae</taxon>
        <taxon>Pentapetalae</taxon>
        <taxon>rosids</taxon>
        <taxon>fabids</taxon>
        <taxon>Fabales</taxon>
        <taxon>Fabaceae</taxon>
        <taxon>Papilionoideae</taxon>
        <taxon>50 kb inversion clade</taxon>
        <taxon>NPAAA clade</taxon>
        <taxon>indigoferoid/millettioid clade</taxon>
        <taxon>Phaseoleae</taxon>
        <taxon>Vigna</taxon>
    </lineage>
</organism>